<sequence length="167" mass="17783">MRNRLHGNRFSMGAAFCGRCGFMDPSLPKSDPKKSFPTGNLDPLLIPVVPIPPLIPTNGLEKPKNSANMSSALLGLNRNVAGPSPPLKKEAPAPPAPGGEPCSNPLPFPNYSSFSDLVPLFYSPLNDLFAIDFASGSLFLQQAAATALKEKGQGSIRSDVRPRDKEV</sequence>
<evidence type="ECO:0000256" key="1">
    <source>
        <dbReference type="SAM" id="MobiDB-lite"/>
    </source>
</evidence>
<accession>A0ABD0UJ10</accession>
<reference evidence="2 3" key="1">
    <citation type="journal article" date="2024" name="Plant Biotechnol. J.">
        <title>Dendrobium thyrsiflorum genome and its molecular insights into genes involved in important horticultural traits.</title>
        <authorList>
            <person name="Chen B."/>
            <person name="Wang J.Y."/>
            <person name="Zheng P.J."/>
            <person name="Li K.L."/>
            <person name="Liang Y.M."/>
            <person name="Chen X.F."/>
            <person name="Zhang C."/>
            <person name="Zhao X."/>
            <person name="He X."/>
            <person name="Zhang G.Q."/>
            <person name="Liu Z.J."/>
            <person name="Xu Q."/>
        </authorList>
    </citation>
    <scope>NUCLEOTIDE SEQUENCE [LARGE SCALE GENOMIC DNA]</scope>
    <source>
        <strain evidence="2">GZMU011</strain>
    </source>
</reference>
<gene>
    <name evidence="2" type="ORF">M5K25_021300</name>
</gene>
<feature type="region of interest" description="Disordered" evidence="1">
    <location>
        <begin position="77"/>
        <end position="105"/>
    </location>
</feature>
<feature type="compositionally biased region" description="Pro residues" evidence="1">
    <location>
        <begin position="92"/>
        <end position="105"/>
    </location>
</feature>
<protein>
    <submittedName>
        <fullName evidence="2">Uncharacterized protein</fullName>
    </submittedName>
</protein>
<dbReference type="Proteomes" id="UP001552299">
    <property type="component" value="Unassembled WGS sequence"/>
</dbReference>
<name>A0ABD0UJ10_DENTH</name>
<dbReference type="AlphaFoldDB" id="A0ABD0UJ10"/>
<dbReference type="EMBL" id="JANQDX010000016">
    <property type="protein sequence ID" value="KAL0910327.1"/>
    <property type="molecule type" value="Genomic_DNA"/>
</dbReference>
<keyword evidence="3" id="KW-1185">Reference proteome</keyword>
<organism evidence="2 3">
    <name type="scientific">Dendrobium thyrsiflorum</name>
    <name type="common">Pinecone-like raceme dendrobium</name>
    <name type="synonym">Orchid</name>
    <dbReference type="NCBI Taxonomy" id="117978"/>
    <lineage>
        <taxon>Eukaryota</taxon>
        <taxon>Viridiplantae</taxon>
        <taxon>Streptophyta</taxon>
        <taxon>Embryophyta</taxon>
        <taxon>Tracheophyta</taxon>
        <taxon>Spermatophyta</taxon>
        <taxon>Magnoliopsida</taxon>
        <taxon>Liliopsida</taxon>
        <taxon>Asparagales</taxon>
        <taxon>Orchidaceae</taxon>
        <taxon>Epidendroideae</taxon>
        <taxon>Malaxideae</taxon>
        <taxon>Dendrobiinae</taxon>
        <taxon>Dendrobium</taxon>
    </lineage>
</organism>
<proteinExistence type="predicted"/>
<evidence type="ECO:0000313" key="3">
    <source>
        <dbReference type="Proteomes" id="UP001552299"/>
    </source>
</evidence>
<evidence type="ECO:0000313" key="2">
    <source>
        <dbReference type="EMBL" id="KAL0910327.1"/>
    </source>
</evidence>
<comment type="caution">
    <text evidence="2">The sequence shown here is derived from an EMBL/GenBank/DDBJ whole genome shotgun (WGS) entry which is preliminary data.</text>
</comment>